<protein>
    <recommendedName>
        <fullName evidence="4">Chitin-binding type-2 domain-containing protein</fullName>
    </recommendedName>
</protein>
<dbReference type="EMBL" id="RQTK01000159">
    <property type="protein sequence ID" value="RUS85805.1"/>
    <property type="molecule type" value="Genomic_DNA"/>
</dbReference>
<dbReference type="AlphaFoldDB" id="A0A3S1BKD8"/>
<evidence type="ECO:0000313" key="3">
    <source>
        <dbReference type="Proteomes" id="UP000271974"/>
    </source>
</evidence>
<reference evidence="2 3" key="1">
    <citation type="submission" date="2019-01" db="EMBL/GenBank/DDBJ databases">
        <title>A draft genome assembly of the solar-powered sea slug Elysia chlorotica.</title>
        <authorList>
            <person name="Cai H."/>
            <person name="Li Q."/>
            <person name="Fang X."/>
            <person name="Li J."/>
            <person name="Curtis N.E."/>
            <person name="Altenburger A."/>
            <person name="Shibata T."/>
            <person name="Feng M."/>
            <person name="Maeda T."/>
            <person name="Schwartz J.A."/>
            <person name="Shigenobu S."/>
            <person name="Lundholm N."/>
            <person name="Nishiyama T."/>
            <person name="Yang H."/>
            <person name="Hasebe M."/>
            <person name="Li S."/>
            <person name="Pierce S.K."/>
            <person name="Wang J."/>
        </authorList>
    </citation>
    <scope>NUCLEOTIDE SEQUENCE [LARGE SCALE GENOMIC DNA]</scope>
    <source>
        <strain evidence="2">EC2010</strain>
        <tissue evidence="2">Whole organism of an adult</tissue>
    </source>
</reference>
<keyword evidence="3" id="KW-1185">Reference proteome</keyword>
<comment type="caution">
    <text evidence="2">The sequence shown here is derived from an EMBL/GenBank/DDBJ whole genome shotgun (WGS) entry which is preliminary data.</text>
</comment>
<dbReference type="Proteomes" id="UP000271974">
    <property type="component" value="Unassembled WGS sequence"/>
</dbReference>
<proteinExistence type="predicted"/>
<sequence length="127" mass="13885">MKTALCSIFALGFVAVLAISADALGRDDGGKYKCVNLKDLQPCQDLPYANFPICDYCQLGIYAHCSETGLEFKKCPTVANYQGHVARLVYDPTIKACAERSPDCSTGTDYSYEGQEYALDGRPSTYN</sequence>
<feature type="chain" id="PRO_5018582869" description="Chitin-binding type-2 domain-containing protein" evidence="1">
    <location>
        <begin position="26"/>
        <end position="127"/>
    </location>
</feature>
<evidence type="ECO:0000256" key="1">
    <source>
        <dbReference type="SAM" id="SignalP"/>
    </source>
</evidence>
<gene>
    <name evidence="2" type="ORF">EGW08_006434</name>
</gene>
<keyword evidence="1" id="KW-0732">Signal</keyword>
<accession>A0A3S1BKD8</accession>
<evidence type="ECO:0008006" key="4">
    <source>
        <dbReference type="Google" id="ProtNLM"/>
    </source>
</evidence>
<feature type="signal peptide" evidence="1">
    <location>
        <begin position="1"/>
        <end position="25"/>
    </location>
</feature>
<organism evidence="2 3">
    <name type="scientific">Elysia chlorotica</name>
    <name type="common">Eastern emerald elysia</name>
    <name type="synonym">Sea slug</name>
    <dbReference type="NCBI Taxonomy" id="188477"/>
    <lineage>
        <taxon>Eukaryota</taxon>
        <taxon>Metazoa</taxon>
        <taxon>Spiralia</taxon>
        <taxon>Lophotrochozoa</taxon>
        <taxon>Mollusca</taxon>
        <taxon>Gastropoda</taxon>
        <taxon>Heterobranchia</taxon>
        <taxon>Euthyneura</taxon>
        <taxon>Panpulmonata</taxon>
        <taxon>Sacoglossa</taxon>
        <taxon>Placobranchoidea</taxon>
        <taxon>Plakobranchidae</taxon>
        <taxon>Elysia</taxon>
    </lineage>
</organism>
<name>A0A3S1BKD8_ELYCH</name>
<evidence type="ECO:0000313" key="2">
    <source>
        <dbReference type="EMBL" id="RUS85805.1"/>
    </source>
</evidence>